<dbReference type="EMBL" id="SDWU01000006">
    <property type="protein sequence ID" value="RYC03166.1"/>
    <property type="molecule type" value="Genomic_DNA"/>
</dbReference>
<feature type="transmembrane region" description="Helical" evidence="2">
    <location>
        <begin position="361"/>
        <end position="381"/>
    </location>
</feature>
<keyword evidence="2" id="KW-0472">Membrane</keyword>
<evidence type="ECO:0000256" key="1">
    <source>
        <dbReference type="SAM" id="MobiDB-lite"/>
    </source>
</evidence>
<sequence length="385" mass="40598">MSTDLRGELDALARTQTFSPDPSAWDRGRRARRRSRIARGAAALAVVAAVAGAAALAVRPGPVAPAGDVVNDGDGAIPSVIEPTNGDFEDDWAIGRASVALGGNHLVLVGAEDGRYHRFAVPGIAVALSPDGYRVAWWSGGDATPDGDRILIADLRTGDILRWAHNRGSGARVTTLTWRTDSTQLLWNGRSEGTAAAGLIDVTGPSESPDIEGRYGSRGIPSSSTEEVALPSDGEVTAAPFLRVPADRGGTTGERVDRALPTDLYPDGATVTPVGWVDEDHVVAIIDPPPSDVVERPRLAVFTAPDVAESEWTWREFLPRLPPEATSFAVDLIPDLDGDPGQELTHDFGEASASEEGPNRVPYVLGGLVALLAGVAFLRMMQKQA</sequence>
<feature type="region of interest" description="Disordered" evidence="1">
    <location>
        <begin position="200"/>
        <end position="229"/>
    </location>
</feature>
<protein>
    <submittedName>
        <fullName evidence="3">Uncharacterized protein</fullName>
    </submittedName>
</protein>
<name>A0A4Q2SCX2_9ACTN</name>
<dbReference type="SUPFAM" id="SSF82171">
    <property type="entry name" value="DPP6 N-terminal domain-like"/>
    <property type="match status" value="1"/>
</dbReference>
<dbReference type="RefSeq" id="WP_129454157.1">
    <property type="nucleotide sequence ID" value="NZ_JACXYX010000009.1"/>
</dbReference>
<evidence type="ECO:0000256" key="2">
    <source>
        <dbReference type="SAM" id="Phobius"/>
    </source>
</evidence>
<proteinExistence type="predicted"/>
<dbReference type="OrthoDB" id="3775546at2"/>
<feature type="transmembrane region" description="Helical" evidence="2">
    <location>
        <begin position="37"/>
        <end position="58"/>
    </location>
</feature>
<evidence type="ECO:0000313" key="4">
    <source>
        <dbReference type="Proteomes" id="UP000293291"/>
    </source>
</evidence>
<keyword evidence="2" id="KW-1133">Transmembrane helix</keyword>
<dbReference type="Proteomes" id="UP000293291">
    <property type="component" value="Unassembled WGS sequence"/>
</dbReference>
<feature type="compositionally biased region" description="Basic and acidic residues" evidence="1">
    <location>
        <begin position="1"/>
        <end position="11"/>
    </location>
</feature>
<feature type="region of interest" description="Disordered" evidence="1">
    <location>
        <begin position="1"/>
        <end position="29"/>
    </location>
</feature>
<keyword evidence="2" id="KW-0812">Transmembrane</keyword>
<accession>A0A4Q2SCX2</accession>
<reference evidence="3 4" key="1">
    <citation type="submission" date="2019-01" db="EMBL/GenBank/DDBJ databases">
        <title>Novel species of Nocardioides.</title>
        <authorList>
            <person name="Liu Q."/>
            <person name="Xin Y.-H."/>
        </authorList>
    </citation>
    <scope>NUCLEOTIDE SEQUENCE [LARGE SCALE GENOMIC DNA]</scope>
    <source>
        <strain evidence="3 4">CGMCC 4.6875</strain>
    </source>
</reference>
<gene>
    <name evidence="3" type="ORF">EUA07_06300</name>
</gene>
<dbReference type="AlphaFoldDB" id="A0A4Q2SCX2"/>
<organism evidence="3 4">
    <name type="scientific">Nocardioides ganghwensis</name>
    <dbReference type="NCBI Taxonomy" id="252230"/>
    <lineage>
        <taxon>Bacteria</taxon>
        <taxon>Bacillati</taxon>
        <taxon>Actinomycetota</taxon>
        <taxon>Actinomycetes</taxon>
        <taxon>Propionibacteriales</taxon>
        <taxon>Nocardioidaceae</taxon>
        <taxon>Nocardioides</taxon>
    </lineage>
</organism>
<comment type="caution">
    <text evidence="3">The sequence shown here is derived from an EMBL/GenBank/DDBJ whole genome shotgun (WGS) entry which is preliminary data.</text>
</comment>
<evidence type="ECO:0000313" key="3">
    <source>
        <dbReference type="EMBL" id="RYC03166.1"/>
    </source>
</evidence>
<keyword evidence="4" id="KW-1185">Reference proteome</keyword>